<proteinExistence type="predicted"/>
<keyword evidence="1" id="KW-0472">Membrane</keyword>
<feature type="transmembrane region" description="Helical" evidence="1">
    <location>
        <begin position="49"/>
        <end position="72"/>
    </location>
</feature>
<evidence type="ECO:0000256" key="1">
    <source>
        <dbReference type="SAM" id="Phobius"/>
    </source>
</evidence>
<gene>
    <name evidence="2" type="ORF">F963_02265</name>
</gene>
<name>N8XBN2_ACIBZ</name>
<evidence type="ECO:0000313" key="2">
    <source>
        <dbReference type="EMBL" id="ENV21872.1"/>
    </source>
</evidence>
<feature type="transmembrane region" description="Helical" evidence="1">
    <location>
        <begin position="162"/>
        <end position="182"/>
    </location>
</feature>
<dbReference type="AlphaFoldDB" id="N8XBN2"/>
<dbReference type="HOGENOM" id="CLU_109229_0_0_6"/>
<dbReference type="EMBL" id="APPK01000036">
    <property type="protein sequence ID" value="ENV21872.1"/>
    <property type="molecule type" value="Genomic_DNA"/>
</dbReference>
<comment type="caution">
    <text evidence="2">The sequence shown here is derived from an EMBL/GenBank/DDBJ whole genome shotgun (WGS) entry which is preliminary data.</text>
</comment>
<dbReference type="Proteomes" id="UP000013270">
    <property type="component" value="Unassembled WGS sequence"/>
</dbReference>
<reference evidence="2 3" key="1">
    <citation type="submission" date="2013-02" db="EMBL/GenBank/DDBJ databases">
        <title>The Genome Sequence of Acinetobacter bereziniae NIPH 3.</title>
        <authorList>
            <consortium name="The Broad Institute Genome Sequencing Platform"/>
            <consortium name="The Broad Institute Genome Sequencing Center for Infectious Disease"/>
            <person name="Cerqueira G."/>
            <person name="Feldgarden M."/>
            <person name="Courvalin P."/>
            <person name="Perichon B."/>
            <person name="Grillot-Courvalin C."/>
            <person name="Clermont D."/>
            <person name="Rocha E."/>
            <person name="Yoon E.-J."/>
            <person name="Nemec A."/>
            <person name="Walker B."/>
            <person name="Young S.K."/>
            <person name="Zeng Q."/>
            <person name="Gargeya S."/>
            <person name="Fitzgerald M."/>
            <person name="Haas B."/>
            <person name="Abouelleil A."/>
            <person name="Alvarado L."/>
            <person name="Arachchi H.M."/>
            <person name="Berlin A.M."/>
            <person name="Chapman S.B."/>
            <person name="Dewar J."/>
            <person name="Goldberg J."/>
            <person name="Griggs A."/>
            <person name="Gujja S."/>
            <person name="Hansen M."/>
            <person name="Howarth C."/>
            <person name="Imamovic A."/>
            <person name="Larimer J."/>
            <person name="McCowan C."/>
            <person name="Murphy C."/>
            <person name="Neiman D."/>
            <person name="Pearson M."/>
            <person name="Priest M."/>
            <person name="Roberts A."/>
            <person name="Saif S."/>
            <person name="Shea T."/>
            <person name="Sisk P."/>
            <person name="Sykes S."/>
            <person name="Wortman J."/>
            <person name="Nusbaum C."/>
            <person name="Birren B."/>
        </authorList>
    </citation>
    <scope>NUCLEOTIDE SEQUENCE [LARGE SCALE GENOMIC DNA]</scope>
    <source>
        <strain evidence="2 3">NIPH 3</strain>
    </source>
</reference>
<accession>N8XBN2</accession>
<sequence length="213" mass="24734">MRLHNDLEINLMVELSNKDSYKELYAHQKYQYEIEKNAYGKLEDKASKYLASLTVVITTYTAIIGIFLKNFLVNLNSIVSFLCIFLIVFAFIFFCLSWYSIFRCLRLQEVFRLESNQEMIDYFLDQDYLETVYLELSEKYNKATQQYIKQNEKKINLIKNGYSEILVGVLSSVILIFIVFLIQLGTVQNERSKAATTTATTCTATEATKTTKS</sequence>
<keyword evidence="1" id="KW-1133">Transmembrane helix</keyword>
<protein>
    <submittedName>
        <fullName evidence="2">Uncharacterized protein</fullName>
    </submittedName>
</protein>
<evidence type="ECO:0000313" key="3">
    <source>
        <dbReference type="Proteomes" id="UP000013270"/>
    </source>
</evidence>
<feature type="transmembrane region" description="Helical" evidence="1">
    <location>
        <begin position="78"/>
        <end position="102"/>
    </location>
</feature>
<dbReference type="PATRIC" id="fig|1217651.3.peg.2229"/>
<keyword evidence="1" id="KW-0812">Transmembrane</keyword>
<organism evidence="2 3">
    <name type="scientific">Acinetobacter bereziniae NIPH 3</name>
    <dbReference type="NCBI Taxonomy" id="1217651"/>
    <lineage>
        <taxon>Bacteria</taxon>
        <taxon>Pseudomonadati</taxon>
        <taxon>Pseudomonadota</taxon>
        <taxon>Gammaproteobacteria</taxon>
        <taxon>Moraxellales</taxon>
        <taxon>Moraxellaceae</taxon>
        <taxon>Acinetobacter</taxon>
    </lineage>
</organism>